<organism evidence="7 8">
    <name type="scientific">Chitinophaga lutea</name>
    <dbReference type="NCBI Taxonomy" id="2488634"/>
    <lineage>
        <taxon>Bacteria</taxon>
        <taxon>Pseudomonadati</taxon>
        <taxon>Bacteroidota</taxon>
        <taxon>Chitinophagia</taxon>
        <taxon>Chitinophagales</taxon>
        <taxon>Chitinophagaceae</taxon>
        <taxon>Chitinophaga</taxon>
    </lineage>
</organism>
<dbReference type="EMBL" id="RPDH01000002">
    <property type="protein sequence ID" value="RPE09534.1"/>
    <property type="molecule type" value="Genomic_DNA"/>
</dbReference>
<feature type="signal peptide" evidence="6">
    <location>
        <begin position="1"/>
        <end position="21"/>
    </location>
</feature>
<comment type="caution">
    <text evidence="7">The sequence shown here is derived from an EMBL/GenBank/DDBJ whole genome shotgun (WGS) entry which is preliminary data.</text>
</comment>
<dbReference type="PANTHER" id="PTHR43498">
    <property type="entry name" value="FERREDOXIN:COB-COM HETERODISULFIDE REDUCTASE SUBUNIT A"/>
    <property type="match status" value="1"/>
</dbReference>
<dbReference type="PANTHER" id="PTHR43498:SF1">
    <property type="entry name" value="COB--COM HETERODISULFIDE REDUCTASE IRON-SULFUR SUBUNIT A"/>
    <property type="match status" value="1"/>
</dbReference>
<evidence type="ECO:0000256" key="4">
    <source>
        <dbReference type="ARBA" id="ARBA00023004"/>
    </source>
</evidence>
<evidence type="ECO:0000256" key="3">
    <source>
        <dbReference type="ARBA" id="ARBA00023002"/>
    </source>
</evidence>
<dbReference type="GO" id="GO:0046872">
    <property type="term" value="F:metal ion binding"/>
    <property type="evidence" value="ECO:0007669"/>
    <property type="project" value="UniProtKB-KW"/>
</dbReference>
<name>A0A3N4QCQ9_9BACT</name>
<gene>
    <name evidence="7" type="ORF">EGT74_21330</name>
</gene>
<keyword evidence="5" id="KW-0411">Iron-sulfur</keyword>
<dbReference type="InterPro" id="IPR036188">
    <property type="entry name" value="FAD/NAD-bd_sf"/>
</dbReference>
<dbReference type="GO" id="GO:0016491">
    <property type="term" value="F:oxidoreductase activity"/>
    <property type="evidence" value="ECO:0007669"/>
    <property type="project" value="UniProtKB-KW"/>
</dbReference>
<keyword evidence="1" id="KW-0004">4Fe-4S</keyword>
<keyword evidence="2" id="KW-0479">Metal-binding</keyword>
<evidence type="ECO:0000256" key="5">
    <source>
        <dbReference type="ARBA" id="ARBA00023014"/>
    </source>
</evidence>
<evidence type="ECO:0000313" key="7">
    <source>
        <dbReference type="EMBL" id="RPE09534.1"/>
    </source>
</evidence>
<evidence type="ECO:0000256" key="2">
    <source>
        <dbReference type="ARBA" id="ARBA00022723"/>
    </source>
</evidence>
<dbReference type="Proteomes" id="UP000278351">
    <property type="component" value="Unassembled WGS sequence"/>
</dbReference>
<sequence>MRNCRGLIFVLFIFISATASARQQTDLLVIGGGASGTMAGIQAARMGVRTTIIEETGWLGGMLTSAGVSAIDGNHRLPSGLWGEFRQHLYQYYGGPDSVFTGWVSNCLFEPHVANNILQKMTGAEKQLQVVFHTRWTAIRKVAGGWEVTAQQGKKTVVFEAKVVIDATELGDVMAAAGAKYDIGMDSRHETGEELAPEKANDIIQDLTYVVVLKDYGKGKNKTIKKPEGYNPAEFAHSCDVSDPASFDSPDNNCHHMMHYGRLPNNKYMINWPKSGNDYYLNIIEKTPAEREAALKAAKLHSLRFVYYLQTALGYKHLGIADDEFPTADRLPMIPYHRESRRVKAEALLTVNHVSRPYDQPQALYRTGIAVGDYTIDHHHEKNQAAPKIDFVKIRVPSYNVPMGSLVPKGVDGLIVAEKSIGVTNMVNGATRLQPVVLGIGQAAGALAAVALRQNVQPREADIRSVQQALLDAKAYIMPFIDVPAEHPHFAALQRIGATGILKGTGIPYKWANQTWFYPQRPVSCYEITDGLRLYYEPLRTYWNASGDPLTIAFLLELFEKAGKKVTMEEITAGWKALQLQGTPELNTELNRGAAAVLIDKYLQPFQRKVDFVGQFKTINQ</sequence>
<keyword evidence="3" id="KW-0560">Oxidoreductase</keyword>
<keyword evidence="4" id="KW-0408">Iron</keyword>
<evidence type="ECO:0000256" key="6">
    <source>
        <dbReference type="SAM" id="SignalP"/>
    </source>
</evidence>
<evidence type="ECO:0000256" key="1">
    <source>
        <dbReference type="ARBA" id="ARBA00022485"/>
    </source>
</evidence>
<reference evidence="7 8" key="1">
    <citation type="submission" date="2018-11" db="EMBL/GenBank/DDBJ databases">
        <title>Chitinophaga lutea sp.nov., isolate from arsenic contaminated soil.</title>
        <authorList>
            <person name="Zong Y."/>
        </authorList>
    </citation>
    <scope>NUCLEOTIDE SEQUENCE [LARGE SCALE GENOMIC DNA]</scope>
    <source>
        <strain evidence="7 8">ZY74</strain>
    </source>
</reference>
<protein>
    <submittedName>
        <fullName evidence="7">FAD-dependent oxidoreductase</fullName>
    </submittedName>
</protein>
<evidence type="ECO:0000313" key="8">
    <source>
        <dbReference type="Proteomes" id="UP000278351"/>
    </source>
</evidence>
<dbReference type="SUPFAM" id="SSF51905">
    <property type="entry name" value="FAD/NAD(P)-binding domain"/>
    <property type="match status" value="1"/>
</dbReference>
<keyword evidence="6" id="KW-0732">Signal</keyword>
<dbReference type="InterPro" id="IPR039650">
    <property type="entry name" value="HdrA-like"/>
</dbReference>
<dbReference type="OrthoDB" id="615715at2"/>
<accession>A0A3N4QCQ9</accession>
<keyword evidence="8" id="KW-1185">Reference proteome</keyword>
<proteinExistence type="predicted"/>
<dbReference type="GO" id="GO:0051539">
    <property type="term" value="F:4 iron, 4 sulfur cluster binding"/>
    <property type="evidence" value="ECO:0007669"/>
    <property type="project" value="UniProtKB-KW"/>
</dbReference>
<dbReference type="AlphaFoldDB" id="A0A3N4QCQ9"/>
<dbReference type="Gene3D" id="3.50.50.60">
    <property type="entry name" value="FAD/NAD(P)-binding domain"/>
    <property type="match status" value="1"/>
</dbReference>
<dbReference type="Pfam" id="PF12831">
    <property type="entry name" value="FAD_oxidored"/>
    <property type="match status" value="1"/>
</dbReference>
<feature type="chain" id="PRO_5018294796" evidence="6">
    <location>
        <begin position="22"/>
        <end position="621"/>
    </location>
</feature>